<gene>
    <name evidence="1" type="ORF">DPMN_066563</name>
</gene>
<dbReference type="AlphaFoldDB" id="A0A9D3YY29"/>
<proteinExistence type="predicted"/>
<evidence type="ECO:0000313" key="1">
    <source>
        <dbReference type="EMBL" id="KAH3707166.1"/>
    </source>
</evidence>
<comment type="caution">
    <text evidence="1">The sequence shown here is derived from an EMBL/GenBank/DDBJ whole genome shotgun (WGS) entry which is preliminary data.</text>
</comment>
<sequence>MLLADKFDREMVTKYTGAKVKINIEKHGIEIEGVNSEVKDIQAEMEKRTNTYTKIQKTSPIKLEKIYKSTIVEEYIGHKFEQASVIAVWEADNGKLNVISKTGEMVDKAVAIVQTSVKMCSVQVKAEQKSIIETSKWKELVEQLSIKHHGKLIFDMSEESKIAMLSTVDIHNVVLEAINNFLDTNTKYVEMWHVKANTLQLLTQHHKHDVLQITMGTNVTLTEHKVCFEISGTKHDIESAKRKLDTIVAKIKAQPYSVSKPGISTLWKSQKGRDIQHVVETAHRVILKSTFDKRDDEDHTFDKGAMAGGHHLGCNVIASCTGQGKTMIQVILGDITDLDVDVIIYSANELLDLNSGLGKAILAKGIF</sequence>
<dbReference type="EMBL" id="JAIWYP010000014">
    <property type="protein sequence ID" value="KAH3707166.1"/>
    <property type="molecule type" value="Genomic_DNA"/>
</dbReference>
<name>A0A9D3YY29_DREPO</name>
<organism evidence="1 2">
    <name type="scientific">Dreissena polymorpha</name>
    <name type="common">Zebra mussel</name>
    <name type="synonym">Mytilus polymorpha</name>
    <dbReference type="NCBI Taxonomy" id="45954"/>
    <lineage>
        <taxon>Eukaryota</taxon>
        <taxon>Metazoa</taxon>
        <taxon>Spiralia</taxon>
        <taxon>Lophotrochozoa</taxon>
        <taxon>Mollusca</taxon>
        <taxon>Bivalvia</taxon>
        <taxon>Autobranchia</taxon>
        <taxon>Heteroconchia</taxon>
        <taxon>Euheterodonta</taxon>
        <taxon>Imparidentia</taxon>
        <taxon>Neoheterodontei</taxon>
        <taxon>Myida</taxon>
        <taxon>Dreissenoidea</taxon>
        <taxon>Dreissenidae</taxon>
        <taxon>Dreissena</taxon>
    </lineage>
</organism>
<reference evidence="1" key="2">
    <citation type="submission" date="2020-11" db="EMBL/GenBank/DDBJ databases">
        <authorList>
            <person name="McCartney M.A."/>
            <person name="Auch B."/>
            <person name="Kono T."/>
            <person name="Mallez S."/>
            <person name="Becker A."/>
            <person name="Gohl D.M."/>
            <person name="Silverstein K.A.T."/>
            <person name="Koren S."/>
            <person name="Bechman K.B."/>
            <person name="Herman A."/>
            <person name="Abrahante J.E."/>
            <person name="Garbe J."/>
        </authorList>
    </citation>
    <scope>NUCLEOTIDE SEQUENCE</scope>
    <source>
        <strain evidence="1">Duluth1</strain>
        <tissue evidence="1">Whole animal</tissue>
    </source>
</reference>
<evidence type="ECO:0000313" key="2">
    <source>
        <dbReference type="Proteomes" id="UP000828390"/>
    </source>
</evidence>
<keyword evidence="2" id="KW-1185">Reference proteome</keyword>
<dbReference type="InterPro" id="IPR043472">
    <property type="entry name" value="Macro_dom-like"/>
</dbReference>
<dbReference type="Gene3D" id="3.40.220.10">
    <property type="entry name" value="Leucine Aminopeptidase, subunit E, domain 1"/>
    <property type="match status" value="1"/>
</dbReference>
<reference evidence="1" key="1">
    <citation type="journal article" date="2019" name="bioRxiv">
        <title>The Genome of the Zebra Mussel, Dreissena polymorpha: A Resource for Invasive Species Research.</title>
        <authorList>
            <person name="McCartney M.A."/>
            <person name="Auch B."/>
            <person name="Kono T."/>
            <person name="Mallez S."/>
            <person name="Zhang Y."/>
            <person name="Obille A."/>
            <person name="Becker A."/>
            <person name="Abrahante J.E."/>
            <person name="Garbe J."/>
            <person name="Badalamenti J.P."/>
            <person name="Herman A."/>
            <person name="Mangelson H."/>
            <person name="Liachko I."/>
            <person name="Sullivan S."/>
            <person name="Sone E.D."/>
            <person name="Koren S."/>
            <person name="Silverstein K.A.T."/>
            <person name="Beckman K.B."/>
            <person name="Gohl D.M."/>
        </authorList>
    </citation>
    <scope>NUCLEOTIDE SEQUENCE</scope>
    <source>
        <strain evidence="1">Duluth1</strain>
        <tissue evidence="1">Whole animal</tissue>
    </source>
</reference>
<dbReference type="Proteomes" id="UP000828390">
    <property type="component" value="Unassembled WGS sequence"/>
</dbReference>
<protein>
    <submittedName>
        <fullName evidence="1">Uncharacterized protein</fullName>
    </submittedName>
</protein>
<dbReference type="SUPFAM" id="SSF52949">
    <property type="entry name" value="Macro domain-like"/>
    <property type="match status" value="1"/>
</dbReference>
<accession>A0A9D3YY29</accession>